<organism evidence="1">
    <name type="scientific">Rhizophora mucronata</name>
    <name type="common">Asiatic mangrove</name>
    <dbReference type="NCBI Taxonomy" id="61149"/>
    <lineage>
        <taxon>Eukaryota</taxon>
        <taxon>Viridiplantae</taxon>
        <taxon>Streptophyta</taxon>
        <taxon>Embryophyta</taxon>
        <taxon>Tracheophyta</taxon>
        <taxon>Spermatophyta</taxon>
        <taxon>Magnoliopsida</taxon>
        <taxon>eudicotyledons</taxon>
        <taxon>Gunneridae</taxon>
        <taxon>Pentapetalae</taxon>
        <taxon>rosids</taxon>
        <taxon>fabids</taxon>
        <taxon>Malpighiales</taxon>
        <taxon>Rhizophoraceae</taxon>
        <taxon>Rhizophora</taxon>
    </lineage>
</organism>
<evidence type="ECO:0000313" key="1">
    <source>
        <dbReference type="EMBL" id="MBX64323.1"/>
    </source>
</evidence>
<dbReference type="AlphaFoldDB" id="A0A2P2QBJ3"/>
<accession>A0A2P2QBJ3</accession>
<protein>
    <submittedName>
        <fullName evidence="1">Uncharacterized protein LOC105120926 isoform X1</fullName>
    </submittedName>
</protein>
<proteinExistence type="predicted"/>
<dbReference type="EMBL" id="GGEC01083839">
    <property type="protein sequence ID" value="MBX64323.1"/>
    <property type="molecule type" value="Transcribed_RNA"/>
</dbReference>
<name>A0A2P2QBJ3_RHIMU</name>
<sequence length="26" mass="3008">MADGEEDGRWGFRRKDVWSAIRAVAE</sequence>
<reference evidence="1" key="1">
    <citation type="submission" date="2018-02" db="EMBL/GenBank/DDBJ databases">
        <title>Rhizophora mucronata_Transcriptome.</title>
        <authorList>
            <person name="Meera S.P."/>
            <person name="Sreeshan A."/>
            <person name="Augustine A."/>
        </authorList>
    </citation>
    <scope>NUCLEOTIDE SEQUENCE</scope>
    <source>
        <tissue evidence="1">Leaf</tissue>
    </source>
</reference>